<keyword evidence="3 6" id="KW-0812">Transmembrane</keyword>
<dbReference type="InterPro" id="IPR037185">
    <property type="entry name" value="EmrE-like"/>
</dbReference>
<evidence type="ECO:0000256" key="1">
    <source>
        <dbReference type="ARBA" id="ARBA00004651"/>
    </source>
</evidence>
<proteinExistence type="predicted"/>
<name>A0A2M7RK70_9BACT</name>
<evidence type="ECO:0000256" key="4">
    <source>
        <dbReference type="ARBA" id="ARBA00022989"/>
    </source>
</evidence>
<feature type="domain" description="EamA" evidence="7">
    <location>
        <begin position="160"/>
        <end position="294"/>
    </location>
</feature>
<dbReference type="GO" id="GO:0005886">
    <property type="term" value="C:plasma membrane"/>
    <property type="evidence" value="ECO:0007669"/>
    <property type="project" value="UniProtKB-SubCell"/>
</dbReference>
<comment type="subcellular location">
    <subcellularLocation>
        <location evidence="1">Cell membrane</location>
        <topology evidence="1">Multi-pass membrane protein</topology>
    </subcellularLocation>
</comment>
<reference evidence="8 9" key="1">
    <citation type="submission" date="2017-09" db="EMBL/GenBank/DDBJ databases">
        <title>Depth-based differentiation of microbial function through sediment-hosted aquifers and enrichment of novel symbionts in the deep terrestrial subsurface.</title>
        <authorList>
            <person name="Probst A.J."/>
            <person name="Ladd B."/>
            <person name="Jarett J.K."/>
            <person name="Geller-Mcgrath D.E."/>
            <person name="Sieber C.M."/>
            <person name="Emerson J.B."/>
            <person name="Anantharaman K."/>
            <person name="Thomas B.C."/>
            <person name="Malmstrom R."/>
            <person name="Stieglmeier M."/>
            <person name="Klingl A."/>
            <person name="Woyke T."/>
            <person name="Ryan C.M."/>
            <person name="Banfield J.F."/>
        </authorList>
    </citation>
    <scope>NUCLEOTIDE SEQUENCE [LARGE SCALE GENOMIC DNA]</scope>
    <source>
        <strain evidence="8">CG_4_10_14_0_8_um_filter_42_10</strain>
    </source>
</reference>
<dbReference type="InterPro" id="IPR050638">
    <property type="entry name" value="AA-Vitamin_Transporters"/>
</dbReference>
<evidence type="ECO:0000256" key="3">
    <source>
        <dbReference type="ARBA" id="ARBA00022692"/>
    </source>
</evidence>
<gene>
    <name evidence="8" type="ORF">COY66_01300</name>
</gene>
<feature type="domain" description="EamA" evidence="7">
    <location>
        <begin position="13"/>
        <end position="150"/>
    </location>
</feature>
<feature type="transmembrane region" description="Helical" evidence="6">
    <location>
        <begin position="78"/>
        <end position="97"/>
    </location>
</feature>
<feature type="transmembrane region" description="Helical" evidence="6">
    <location>
        <begin position="133"/>
        <end position="149"/>
    </location>
</feature>
<feature type="transmembrane region" description="Helical" evidence="6">
    <location>
        <begin position="276"/>
        <end position="298"/>
    </location>
</feature>
<evidence type="ECO:0000256" key="5">
    <source>
        <dbReference type="ARBA" id="ARBA00023136"/>
    </source>
</evidence>
<dbReference type="AlphaFoldDB" id="A0A2M7RK70"/>
<evidence type="ECO:0000313" key="8">
    <source>
        <dbReference type="EMBL" id="PIY97104.1"/>
    </source>
</evidence>
<dbReference type="PANTHER" id="PTHR32322">
    <property type="entry name" value="INNER MEMBRANE TRANSPORTER"/>
    <property type="match status" value="1"/>
</dbReference>
<dbReference type="Proteomes" id="UP000230779">
    <property type="component" value="Unassembled WGS sequence"/>
</dbReference>
<feature type="transmembrane region" description="Helical" evidence="6">
    <location>
        <begin position="189"/>
        <end position="208"/>
    </location>
</feature>
<accession>A0A2M7RK70</accession>
<sequence length="311" mass="34168">MIEKIKNIPNLQKGILLAFGAALVSGVANFVNKSGVTAVKDPFVYTTIKNLITAGLLLAVLLLFKNIKQLKALKKQDWLKLTVIGLIGGGIPFLLFFKGLSLTSAGSASFIHKTMFVWIALFALPFLKEKFHWYQYGALGILFLGNYILVGPKAWGWGAGESLILIATLFWAAEFIIAKRVLKKIHPNIVAWARMSIGLVFLLLFLFFTGRISVLAAVSVAGWGWSLLTGSILLLFVLSWYHALKRAPATLVTSVLVFASPITTLLDELFRKQQLLFNSAIGSLIIIIGIAIFSLALVSDTRKKELVVNSY</sequence>
<dbReference type="Pfam" id="PF00892">
    <property type="entry name" value="EamA"/>
    <property type="match status" value="2"/>
</dbReference>
<feature type="transmembrane region" description="Helical" evidence="6">
    <location>
        <begin position="214"/>
        <end position="238"/>
    </location>
</feature>
<feature type="transmembrane region" description="Helical" evidence="6">
    <location>
        <begin position="14"/>
        <end position="31"/>
    </location>
</feature>
<feature type="transmembrane region" description="Helical" evidence="6">
    <location>
        <begin position="43"/>
        <end position="66"/>
    </location>
</feature>
<feature type="transmembrane region" description="Helical" evidence="6">
    <location>
        <begin position="155"/>
        <end position="177"/>
    </location>
</feature>
<protein>
    <recommendedName>
        <fullName evidence="7">EamA domain-containing protein</fullName>
    </recommendedName>
</protein>
<dbReference type="PANTHER" id="PTHR32322:SF18">
    <property type="entry name" value="S-ADENOSYLMETHIONINE_S-ADENOSYLHOMOCYSTEINE TRANSPORTER"/>
    <property type="match status" value="1"/>
</dbReference>
<evidence type="ECO:0000256" key="2">
    <source>
        <dbReference type="ARBA" id="ARBA00022475"/>
    </source>
</evidence>
<comment type="caution">
    <text evidence="8">The sequence shown here is derived from an EMBL/GenBank/DDBJ whole genome shotgun (WGS) entry which is preliminary data.</text>
</comment>
<dbReference type="EMBL" id="PFMD01000015">
    <property type="protein sequence ID" value="PIY97104.1"/>
    <property type="molecule type" value="Genomic_DNA"/>
</dbReference>
<dbReference type="SUPFAM" id="SSF103481">
    <property type="entry name" value="Multidrug resistance efflux transporter EmrE"/>
    <property type="match status" value="2"/>
</dbReference>
<keyword evidence="4 6" id="KW-1133">Transmembrane helix</keyword>
<evidence type="ECO:0000256" key="6">
    <source>
        <dbReference type="SAM" id="Phobius"/>
    </source>
</evidence>
<feature type="transmembrane region" description="Helical" evidence="6">
    <location>
        <begin position="250"/>
        <end position="270"/>
    </location>
</feature>
<feature type="transmembrane region" description="Helical" evidence="6">
    <location>
        <begin position="109"/>
        <end position="126"/>
    </location>
</feature>
<evidence type="ECO:0000259" key="7">
    <source>
        <dbReference type="Pfam" id="PF00892"/>
    </source>
</evidence>
<dbReference type="InterPro" id="IPR000620">
    <property type="entry name" value="EamA_dom"/>
</dbReference>
<evidence type="ECO:0000313" key="9">
    <source>
        <dbReference type="Proteomes" id="UP000230779"/>
    </source>
</evidence>
<keyword evidence="5 6" id="KW-0472">Membrane</keyword>
<organism evidence="8 9">
    <name type="scientific">Candidatus Kerfeldbacteria bacterium CG_4_10_14_0_8_um_filter_42_10</name>
    <dbReference type="NCBI Taxonomy" id="2014248"/>
    <lineage>
        <taxon>Bacteria</taxon>
        <taxon>Candidatus Kerfeldiibacteriota</taxon>
    </lineage>
</organism>
<keyword evidence="2" id="KW-1003">Cell membrane</keyword>